<evidence type="ECO:0000256" key="5">
    <source>
        <dbReference type="ARBA" id="ARBA00023027"/>
    </source>
</evidence>
<dbReference type="GO" id="GO:0003951">
    <property type="term" value="F:NAD+ kinase activity"/>
    <property type="evidence" value="ECO:0007669"/>
    <property type="project" value="InterPro"/>
</dbReference>
<proteinExistence type="inferred from homology"/>
<accession>A0A8H7ZRH9</accession>
<reference evidence="7 8" key="1">
    <citation type="journal article" name="Sci. Rep.">
        <title>Genome-scale phylogenetic analyses confirm Olpidium as the closest living zoosporic fungus to the non-flagellated, terrestrial fungi.</title>
        <authorList>
            <person name="Chang Y."/>
            <person name="Rochon D."/>
            <person name="Sekimoto S."/>
            <person name="Wang Y."/>
            <person name="Chovatia M."/>
            <person name="Sandor L."/>
            <person name="Salamov A."/>
            <person name="Grigoriev I.V."/>
            <person name="Stajich J.E."/>
            <person name="Spatafora J.W."/>
        </authorList>
    </citation>
    <scope>NUCLEOTIDE SEQUENCE [LARGE SCALE GENOMIC DNA]</scope>
    <source>
        <strain evidence="7">S191</strain>
    </source>
</reference>
<evidence type="ECO:0000256" key="4">
    <source>
        <dbReference type="ARBA" id="ARBA00022857"/>
    </source>
</evidence>
<keyword evidence="8" id="KW-1185">Reference proteome</keyword>
<keyword evidence="2" id="KW-0808">Transferase</keyword>
<dbReference type="Pfam" id="PF01513">
    <property type="entry name" value="NAD_kinase"/>
    <property type="match status" value="1"/>
</dbReference>
<dbReference type="EMBL" id="JAEFCI010009052">
    <property type="protein sequence ID" value="KAG5458054.1"/>
    <property type="molecule type" value="Genomic_DNA"/>
</dbReference>
<dbReference type="InterPro" id="IPR002504">
    <property type="entry name" value="NADK"/>
</dbReference>
<gene>
    <name evidence="7" type="ORF">BJ554DRAFT_1801</name>
</gene>
<comment type="caution">
    <text evidence="7">The sequence shown here is derived from an EMBL/GenBank/DDBJ whole genome shotgun (WGS) entry which is preliminary data.</text>
</comment>
<dbReference type="Gene3D" id="3.40.50.10330">
    <property type="entry name" value="Probable inorganic polyphosphate/atp-NAD kinase, domain 1"/>
    <property type="match status" value="1"/>
</dbReference>
<dbReference type="InterPro" id="IPR017438">
    <property type="entry name" value="ATP-NAD_kinase_N"/>
</dbReference>
<feature type="region of interest" description="Disordered" evidence="6">
    <location>
        <begin position="113"/>
        <end position="137"/>
    </location>
</feature>
<keyword evidence="3" id="KW-0418">Kinase</keyword>
<feature type="non-terminal residue" evidence="7">
    <location>
        <position position="1"/>
    </location>
</feature>
<dbReference type="OrthoDB" id="24581at2759"/>
<keyword evidence="4" id="KW-0521">NADP</keyword>
<sequence>LYREAGDDARTRLKFWEASAGDSLICHNNKGDGFDLMVTIGGDGTVLHGAWIFQGSSPPIMSFHMGSLGFLTVFDVQTFRESMRNVIEGGGIRLNLRMRLACSLYRGADSRECKRPRKKADSPRADEESASDDEAGDAAPFSDVFVERNENFDEEGMPRKDAEAVFHVLNELVVDRGANPSLLQLELFVDGVHLTTILADGLVVGGSLRGAARVFCTGKRIRPQKEKKICCFSHPSLQKF</sequence>
<dbReference type="Gene3D" id="2.60.200.30">
    <property type="entry name" value="Probable inorganic polyphosphate/atp-NAD kinase, domain 2"/>
    <property type="match status" value="1"/>
</dbReference>
<evidence type="ECO:0000256" key="3">
    <source>
        <dbReference type="ARBA" id="ARBA00022777"/>
    </source>
</evidence>
<dbReference type="AlphaFoldDB" id="A0A8H7ZRH9"/>
<dbReference type="GO" id="GO:0006741">
    <property type="term" value="P:NADP+ biosynthetic process"/>
    <property type="evidence" value="ECO:0007669"/>
    <property type="project" value="InterPro"/>
</dbReference>
<evidence type="ECO:0000313" key="7">
    <source>
        <dbReference type="EMBL" id="KAG5458054.1"/>
    </source>
</evidence>
<dbReference type="PANTHER" id="PTHR20275:SF0">
    <property type="entry name" value="NAD KINASE"/>
    <property type="match status" value="1"/>
</dbReference>
<evidence type="ECO:0000256" key="2">
    <source>
        <dbReference type="ARBA" id="ARBA00022679"/>
    </source>
</evidence>
<protein>
    <submittedName>
        <fullName evidence="7">ATP-NAD kinase-like domain-containing protein</fullName>
    </submittedName>
</protein>
<dbReference type="GO" id="GO:0019674">
    <property type="term" value="P:NAD+ metabolic process"/>
    <property type="evidence" value="ECO:0007669"/>
    <property type="project" value="InterPro"/>
</dbReference>
<dbReference type="PANTHER" id="PTHR20275">
    <property type="entry name" value="NAD KINASE"/>
    <property type="match status" value="1"/>
</dbReference>
<dbReference type="SUPFAM" id="SSF111331">
    <property type="entry name" value="NAD kinase/diacylglycerol kinase-like"/>
    <property type="match status" value="1"/>
</dbReference>
<feature type="compositionally biased region" description="Basic and acidic residues" evidence="6">
    <location>
        <begin position="113"/>
        <end position="127"/>
    </location>
</feature>
<organism evidence="7 8">
    <name type="scientific">Olpidium bornovanus</name>
    <dbReference type="NCBI Taxonomy" id="278681"/>
    <lineage>
        <taxon>Eukaryota</taxon>
        <taxon>Fungi</taxon>
        <taxon>Fungi incertae sedis</taxon>
        <taxon>Olpidiomycota</taxon>
        <taxon>Olpidiomycotina</taxon>
        <taxon>Olpidiomycetes</taxon>
        <taxon>Olpidiales</taxon>
        <taxon>Olpidiaceae</taxon>
        <taxon>Olpidium</taxon>
    </lineage>
</organism>
<dbReference type="Proteomes" id="UP000673691">
    <property type="component" value="Unassembled WGS sequence"/>
</dbReference>
<evidence type="ECO:0000256" key="6">
    <source>
        <dbReference type="SAM" id="MobiDB-lite"/>
    </source>
</evidence>
<comment type="similarity">
    <text evidence="1">Belongs to the NAD kinase family.</text>
</comment>
<evidence type="ECO:0000313" key="8">
    <source>
        <dbReference type="Proteomes" id="UP000673691"/>
    </source>
</evidence>
<keyword evidence="5" id="KW-0520">NAD</keyword>
<dbReference type="InterPro" id="IPR017437">
    <property type="entry name" value="ATP-NAD_kinase_PpnK-typ_C"/>
</dbReference>
<name>A0A8H7ZRH9_9FUNG</name>
<evidence type="ECO:0000256" key="1">
    <source>
        <dbReference type="ARBA" id="ARBA00010995"/>
    </source>
</evidence>
<dbReference type="InterPro" id="IPR016064">
    <property type="entry name" value="NAD/diacylglycerol_kinase_sf"/>
</dbReference>